<keyword evidence="3" id="KW-0732">Signal</keyword>
<evidence type="ECO:0000256" key="6">
    <source>
        <dbReference type="ARBA" id="ARBA00023180"/>
    </source>
</evidence>
<dbReference type="EMBL" id="JH598563">
    <property type="status" value="NOT_ANNOTATED_CDS"/>
    <property type="molecule type" value="Genomic_DNA"/>
</dbReference>
<evidence type="ECO:0000256" key="5">
    <source>
        <dbReference type="ARBA" id="ARBA00023157"/>
    </source>
</evidence>
<dbReference type="GO" id="GO:0005576">
    <property type="term" value="C:extracellular region"/>
    <property type="evidence" value="ECO:0007669"/>
    <property type="project" value="UniProtKB-SubCell"/>
</dbReference>
<reference evidence="9" key="1">
    <citation type="journal article" date="2010" name="Science">
        <title>Signatures of adaptation to obligate biotrophy in the Hyaloperonospora arabidopsidis genome.</title>
        <authorList>
            <person name="Baxter L."/>
            <person name="Tripathy S."/>
            <person name="Ishaque N."/>
            <person name="Boot N."/>
            <person name="Cabral A."/>
            <person name="Kemen E."/>
            <person name="Thines M."/>
            <person name="Ah-Fong A."/>
            <person name="Anderson R."/>
            <person name="Badejoko W."/>
            <person name="Bittner-Eddy P."/>
            <person name="Boore J.L."/>
            <person name="Chibucos M.C."/>
            <person name="Coates M."/>
            <person name="Dehal P."/>
            <person name="Delehaunty K."/>
            <person name="Dong S."/>
            <person name="Downton P."/>
            <person name="Dumas B."/>
            <person name="Fabro G."/>
            <person name="Fronick C."/>
            <person name="Fuerstenberg S.I."/>
            <person name="Fulton L."/>
            <person name="Gaulin E."/>
            <person name="Govers F."/>
            <person name="Hughes L."/>
            <person name="Humphray S."/>
            <person name="Jiang R.H."/>
            <person name="Judelson H."/>
            <person name="Kamoun S."/>
            <person name="Kyung K."/>
            <person name="Meijer H."/>
            <person name="Minx P."/>
            <person name="Morris P."/>
            <person name="Nelson J."/>
            <person name="Phuntumart V."/>
            <person name="Qutob D."/>
            <person name="Rehmany A."/>
            <person name="Rougon-Cardoso A."/>
            <person name="Ryden P."/>
            <person name="Torto-Alalibo T."/>
            <person name="Studholme D."/>
            <person name="Wang Y."/>
            <person name="Win J."/>
            <person name="Wood J."/>
            <person name="Clifton S.W."/>
            <person name="Rogers J."/>
            <person name="Van den Ackerveken G."/>
            <person name="Jones J.D."/>
            <person name="McDowell J.M."/>
            <person name="Beynon J."/>
            <person name="Tyler B.M."/>
        </authorList>
    </citation>
    <scope>NUCLEOTIDE SEQUENCE [LARGE SCALE GENOMIC DNA]</scope>
    <source>
        <strain evidence="9">Emoy2</strain>
    </source>
</reference>
<dbReference type="eggNOG" id="KOG3627">
    <property type="taxonomic scope" value="Eukaryota"/>
</dbReference>
<dbReference type="PROSITE" id="PS50240">
    <property type="entry name" value="TRYPSIN_DOM"/>
    <property type="match status" value="1"/>
</dbReference>
<dbReference type="InParanoid" id="M4BQF3"/>
<keyword evidence="6" id="KW-0325">Glycoprotein</keyword>
<dbReference type="Gene3D" id="2.40.10.10">
    <property type="entry name" value="Trypsin-like serine proteases"/>
    <property type="match status" value="1"/>
</dbReference>
<dbReference type="InterPro" id="IPR009003">
    <property type="entry name" value="Peptidase_S1_PA"/>
</dbReference>
<evidence type="ECO:0000256" key="1">
    <source>
        <dbReference type="ARBA" id="ARBA00004613"/>
    </source>
</evidence>
<dbReference type="PANTHER" id="PTHR24276:SF98">
    <property type="entry name" value="FI18310P1-RELATED"/>
    <property type="match status" value="1"/>
</dbReference>
<evidence type="ECO:0000256" key="3">
    <source>
        <dbReference type="ARBA" id="ARBA00022729"/>
    </source>
</evidence>
<keyword evidence="5" id="KW-1015">Disulfide bond</keyword>
<feature type="domain" description="Peptidase S1" evidence="7">
    <location>
        <begin position="1"/>
        <end position="104"/>
    </location>
</feature>
<reference evidence="8" key="2">
    <citation type="submission" date="2015-06" db="UniProtKB">
        <authorList>
            <consortium name="EnsemblProtists"/>
        </authorList>
    </citation>
    <scope>IDENTIFICATION</scope>
    <source>
        <strain evidence="8">Emoy2</strain>
    </source>
</reference>
<dbReference type="Pfam" id="PF00089">
    <property type="entry name" value="Trypsin"/>
    <property type="match status" value="1"/>
</dbReference>
<dbReference type="InterPro" id="IPR043504">
    <property type="entry name" value="Peptidase_S1_PA_chymotrypsin"/>
</dbReference>
<keyword evidence="9" id="KW-1185">Reference proteome</keyword>
<dbReference type="SUPFAM" id="SSF50494">
    <property type="entry name" value="Trypsin-like serine proteases"/>
    <property type="match status" value="1"/>
</dbReference>
<dbReference type="InterPro" id="IPR001254">
    <property type="entry name" value="Trypsin_dom"/>
</dbReference>
<organism evidence="8 9">
    <name type="scientific">Hyaloperonospora arabidopsidis (strain Emoy2)</name>
    <name type="common">Downy mildew agent</name>
    <name type="synonym">Peronospora arabidopsidis</name>
    <dbReference type="NCBI Taxonomy" id="559515"/>
    <lineage>
        <taxon>Eukaryota</taxon>
        <taxon>Sar</taxon>
        <taxon>Stramenopiles</taxon>
        <taxon>Oomycota</taxon>
        <taxon>Peronosporomycetes</taxon>
        <taxon>Peronosporales</taxon>
        <taxon>Peronosporaceae</taxon>
        <taxon>Hyaloperonospora</taxon>
    </lineage>
</organism>
<dbReference type="GO" id="GO:0006508">
    <property type="term" value="P:proteolysis"/>
    <property type="evidence" value="ECO:0007669"/>
    <property type="project" value="InterPro"/>
</dbReference>
<evidence type="ECO:0000259" key="7">
    <source>
        <dbReference type="PROSITE" id="PS50240"/>
    </source>
</evidence>
<accession>M4BQF3</accession>
<dbReference type="InterPro" id="IPR050430">
    <property type="entry name" value="Peptidase_S1"/>
</dbReference>
<comment type="subcellular location">
    <subcellularLocation>
        <location evidence="1">Secreted</location>
    </subcellularLocation>
</comment>
<keyword evidence="2" id="KW-0964">Secreted</keyword>
<dbReference type="EnsemblProtists" id="HpaT808642">
    <property type="protein sequence ID" value="HpaP808642"/>
    <property type="gene ID" value="HpaG808642"/>
</dbReference>
<evidence type="ECO:0000256" key="4">
    <source>
        <dbReference type="ARBA" id="ARBA00023026"/>
    </source>
</evidence>
<dbReference type="AlphaFoldDB" id="M4BQF3"/>
<name>M4BQF3_HYAAE</name>
<dbReference type="Proteomes" id="UP000011713">
    <property type="component" value="Unassembled WGS sequence"/>
</dbReference>
<protein>
    <recommendedName>
        <fullName evidence="7">Peptidase S1 domain-containing protein</fullName>
    </recommendedName>
</protein>
<evidence type="ECO:0000256" key="2">
    <source>
        <dbReference type="ARBA" id="ARBA00022525"/>
    </source>
</evidence>
<sequence length="111" mass="11901">MGWDDTGGTFGTLAYELMRADVQVISNSECMEQTIVDDSMLCSRSSTSEAACTGHFGGPVILEQPSGDVVVALVSWGPDCGKLGYPSVYQRVSSALVWIESIVGRMCMKEP</sequence>
<dbReference type="STRING" id="559515.M4BQF3"/>
<proteinExistence type="predicted"/>
<evidence type="ECO:0000313" key="9">
    <source>
        <dbReference type="Proteomes" id="UP000011713"/>
    </source>
</evidence>
<dbReference type="OMA" id="SAAKIGW"/>
<dbReference type="VEuPathDB" id="FungiDB:HpaG808642"/>
<keyword evidence="4" id="KW-0843">Virulence</keyword>
<evidence type="ECO:0000313" key="8">
    <source>
        <dbReference type="EnsemblProtists" id="HpaP808642"/>
    </source>
</evidence>
<dbReference type="PANTHER" id="PTHR24276">
    <property type="entry name" value="POLYSERASE-RELATED"/>
    <property type="match status" value="1"/>
</dbReference>
<dbReference type="HOGENOM" id="CLU_006842_13_2_1"/>
<dbReference type="GO" id="GO:0004252">
    <property type="term" value="F:serine-type endopeptidase activity"/>
    <property type="evidence" value="ECO:0007669"/>
    <property type="project" value="InterPro"/>
</dbReference>